<dbReference type="EMBL" id="CP041405">
    <property type="protein sequence ID" value="QDM46249.1"/>
    <property type="molecule type" value="Genomic_DNA"/>
</dbReference>
<accession>A0AAP9DYZ5</accession>
<dbReference type="AlphaFoldDB" id="A0AAP9DYZ5"/>
<evidence type="ECO:0000259" key="1">
    <source>
        <dbReference type="Pfam" id="PF01636"/>
    </source>
</evidence>
<dbReference type="Proteomes" id="UP000315377">
    <property type="component" value="Chromosome"/>
</dbReference>
<dbReference type="RefSeq" id="WP_087441672.1">
    <property type="nucleotide sequence ID" value="NZ_CABMNB010000021.1"/>
</dbReference>
<evidence type="ECO:0000313" key="4">
    <source>
        <dbReference type="Proteomes" id="UP000315377"/>
    </source>
</evidence>
<proteinExistence type="predicted"/>
<sequence>MEVYPEAGHEQVLRDESRFPALIHGDVTFPNVIMHSNGLYLIDWNQVRMESTYYEIAKTLLNTTNFNPLWMGALLQGEWLDEWGRQSGQP</sequence>
<keyword evidence="5" id="KW-1185">Reference proteome</keyword>
<feature type="domain" description="Aminoglycoside phosphotransferase" evidence="1">
    <location>
        <begin position="17"/>
        <end position="78"/>
    </location>
</feature>
<dbReference type="Proteomes" id="UP001209276">
    <property type="component" value="Unassembled WGS sequence"/>
</dbReference>
<reference evidence="3 4" key="1">
    <citation type="submission" date="2019-07" db="EMBL/GenBank/DDBJ databases">
        <title>Paenibacillus thiaminolyticus NRRL B-4156.</title>
        <authorList>
            <person name="Hehnly C."/>
            <person name="Zhang L."/>
        </authorList>
    </citation>
    <scope>NUCLEOTIDE SEQUENCE [LARGE SCALE GENOMIC DNA]</scope>
    <source>
        <strain evidence="3 4">NRRL B-4156</strain>
    </source>
</reference>
<dbReference type="EMBL" id="JAMDMM010000050">
    <property type="protein sequence ID" value="MCY9610129.1"/>
    <property type="molecule type" value="Genomic_DNA"/>
</dbReference>
<dbReference type="Pfam" id="PF01636">
    <property type="entry name" value="APH"/>
    <property type="match status" value="1"/>
</dbReference>
<evidence type="ECO:0000313" key="2">
    <source>
        <dbReference type="EMBL" id="MCY9610129.1"/>
    </source>
</evidence>
<dbReference type="InterPro" id="IPR002575">
    <property type="entry name" value="Aminoglycoside_PTrfase"/>
</dbReference>
<organism evidence="3 4">
    <name type="scientific">Paenibacillus thiaminolyticus</name>
    <name type="common">Bacillus thiaminolyticus</name>
    <dbReference type="NCBI Taxonomy" id="49283"/>
    <lineage>
        <taxon>Bacteria</taxon>
        <taxon>Bacillati</taxon>
        <taxon>Bacillota</taxon>
        <taxon>Bacilli</taxon>
        <taxon>Bacillales</taxon>
        <taxon>Paenibacillaceae</taxon>
        <taxon>Paenibacillus</taxon>
    </lineage>
</organism>
<dbReference type="SUPFAM" id="SSF56112">
    <property type="entry name" value="Protein kinase-like (PK-like)"/>
    <property type="match status" value="1"/>
</dbReference>
<evidence type="ECO:0000313" key="5">
    <source>
        <dbReference type="Proteomes" id="UP001209276"/>
    </source>
</evidence>
<dbReference type="GeneID" id="76999099"/>
<dbReference type="Gene3D" id="3.90.1200.10">
    <property type="match status" value="1"/>
</dbReference>
<protein>
    <submittedName>
        <fullName evidence="3">Phosphotransferase</fullName>
    </submittedName>
</protein>
<evidence type="ECO:0000313" key="3">
    <source>
        <dbReference type="EMBL" id="QDM46249.1"/>
    </source>
</evidence>
<reference evidence="2 5" key="2">
    <citation type="submission" date="2022-05" db="EMBL/GenBank/DDBJ databases">
        <title>Genome Sequencing of Bee-Associated Microbes.</title>
        <authorList>
            <person name="Dunlap C."/>
        </authorList>
    </citation>
    <scope>NUCLEOTIDE SEQUENCE [LARGE SCALE GENOMIC DNA]</scope>
    <source>
        <strain evidence="2 5">NRRL B-14613</strain>
    </source>
</reference>
<dbReference type="InterPro" id="IPR011009">
    <property type="entry name" value="Kinase-like_dom_sf"/>
</dbReference>
<name>A0AAP9DYZ5_PANTH</name>
<gene>
    <name evidence="3" type="ORF">FLT43_24380</name>
    <name evidence="2" type="ORF">M5W83_23555</name>
</gene>